<keyword evidence="1" id="KW-0812">Transmembrane</keyword>
<evidence type="ECO:0000313" key="3">
    <source>
        <dbReference type="Proteomes" id="UP001157125"/>
    </source>
</evidence>
<gene>
    <name evidence="2" type="ORF">GCM10025876_38590</name>
</gene>
<accession>A0ABQ6IIK4</accession>
<dbReference type="EMBL" id="BSUN01000001">
    <property type="protein sequence ID" value="GMA37655.1"/>
    <property type="molecule type" value="Genomic_DNA"/>
</dbReference>
<proteinExistence type="predicted"/>
<evidence type="ECO:0000256" key="1">
    <source>
        <dbReference type="SAM" id="Phobius"/>
    </source>
</evidence>
<keyword evidence="1" id="KW-0472">Membrane</keyword>
<evidence type="ECO:0000313" key="2">
    <source>
        <dbReference type="EMBL" id="GMA37655.1"/>
    </source>
</evidence>
<sequence>MKHAVFSGFKYTTLVVGSIVTLLPLVTIFLASFKTGREARRHGPLRPALRVDLR</sequence>
<organism evidence="2 3">
    <name type="scientific">Demequina litorisediminis</name>
    <dbReference type="NCBI Taxonomy" id="1849022"/>
    <lineage>
        <taxon>Bacteria</taxon>
        <taxon>Bacillati</taxon>
        <taxon>Actinomycetota</taxon>
        <taxon>Actinomycetes</taxon>
        <taxon>Micrococcales</taxon>
        <taxon>Demequinaceae</taxon>
        <taxon>Demequina</taxon>
    </lineage>
</organism>
<name>A0ABQ6IIK4_9MICO</name>
<feature type="transmembrane region" description="Helical" evidence="1">
    <location>
        <begin position="12"/>
        <end position="33"/>
    </location>
</feature>
<protein>
    <submittedName>
        <fullName evidence="2">Uncharacterized protein</fullName>
    </submittedName>
</protein>
<dbReference type="RefSeq" id="WP_348523718.1">
    <property type="nucleotide sequence ID" value="NZ_BSUN01000001.1"/>
</dbReference>
<comment type="caution">
    <text evidence="2">The sequence shown here is derived from an EMBL/GenBank/DDBJ whole genome shotgun (WGS) entry which is preliminary data.</text>
</comment>
<keyword evidence="1" id="KW-1133">Transmembrane helix</keyword>
<dbReference type="Proteomes" id="UP001157125">
    <property type="component" value="Unassembled WGS sequence"/>
</dbReference>
<reference evidence="3" key="1">
    <citation type="journal article" date="2019" name="Int. J. Syst. Evol. Microbiol.">
        <title>The Global Catalogue of Microorganisms (GCM) 10K type strain sequencing project: providing services to taxonomists for standard genome sequencing and annotation.</title>
        <authorList>
            <consortium name="The Broad Institute Genomics Platform"/>
            <consortium name="The Broad Institute Genome Sequencing Center for Infectious Disease"/>
            <person name="Wu L."/>
            <person name="Ma J."/>
        </authorList>
    </citation>
    <scope>NUCLEOTIDE SEQUENCE [LARGE SCALE GENOMIC DNA]</scope>
    <source>
        <strain evidence="3">NBRC 112299</strain>
    </source>
</reference>
<keyword evidence="3" id="KW-1185">Reference proteome</keyword>